<evidence type="ECO:0000313" key="3">
    <source>
        <dbReference type="EMBL" id="PWA31359.1"/>
    </source>
</evidence>
<feature type="compositionally biased region" description="Polar residues" evidence="1">
    <location>
        <begin position="398"/>
        <end position="413"/>
    </location>
</feature>
<organism evidence="3 4">
    <name type="scientific">Gambusia affinis</name>
    <name type="common">Western mosquitofish</name>
    <name type="synonym">Heterandria affinis</name>
    <dbReference type="NCBI Taxonomy" id="33528"/>
    <lineage>
        <taxon>Eukaryota</taxon>
        <taxon>Metazoa</taxon>
        <taxon>Chordata</taxon>
        <taxon>Craniata</taxon>
        <taxon>Vertebrata</taxon>
        <taxon>Euteleostomi</taxon>
        <taxon>Actinopterygii</taxon>
        <taxon>Neopterygii</taxon>
        <taxon>Teleostei</taxon>
        <taxon>Neoteleostei</taxon>
        <taxon>Acanthomorphata</taxon>
        <taxon>Ovalentaria</taxon>
        <taxon>Atherinomorphae</taxon>
        <taxon>Cyprinodontiformes</taxon>
        <taxon>Poeciliidae</taxon>
        <taxon>Poeciliinae</taxon>
        <taxon>Gambusia</taxon>
    </lineage>
</organism>
<dbReference type="PANTHER" id="PTHR23197">
    <property type="entry name" value="TARSH-RELATED FIBRONECTIN DOMAIN-CONTAINING"/>
    <property type="match status" value="1"/>
</dbReference>
<evidence type="ECO:0000313" key="4">
    <source>
        <dbReference type="Proteomes" id="UP000250572"/>
    </source>
</evidence>
<dbReference type="Proteomes" id="UP000250572">
    <property type="component" value="Unassembled WGS sequence"/>
</dbReference>
<protein>
    <recommendedName>
        <fullName evidence="2">Fibronectin type-III domain-containing protein</fullName>
    </recommendedName>
</protein>
<feature type="compositionally biased region" description="Basic residues" evidence="1">
    <location>
        <begin position="448"/>
        <end position="463"/>
    </location>
</feature>
<feature type="compositionally biased region" description="Polar residues" evidence="1">
    <location>
        <begin position="545"/>
        <end position="608"/>
    </location>
</feature>
<feature type="region of interest" description="Disordered" evidence="1">
    <location>
        <begin position="306"/>
        <end position="335"/>
    </location>
</feature>
<dbReference type="InterPro" id="IPR003961">
    <property type="entry name" value="FN3_dom"/>
</dbReference>
<feature type="compositionally biased region" description="Low complexity" evidence="1">
    <location>
        <begin position="414"/>
        <end position="430"/>
    </location>
</feature>
<dbReference type="AlphaFoldDB" id="A0A315WLU1"/>
<feature type="region of interest" description="Disordered" evidence="1">
    <location>
        <begin position="386"/>
        <end position="665"/>
    </location>
</feature>
<dbReference type="InterPro" id="IPR013783">
    <property type="entry name" value="Ig-like_fold"/>
</dbReference>
<dbReference type="Pfam" id="PF00041">
    <property type="entry name" value="fn3"/>
    <property type="match status" value="1"/>
</dbReference>
<proteinExistence type="predicted"/>
<dbReference type="InterPro" id="IPR049109">
    <property type="entry name" value="TARSH/FNDC1_C"/>
</dbReference>
<keyword evidence="4" id="KW-1185">Reference proteome</keyword>
<accession>A0A315WLU1</accession>
<feature type="compositionally biased region" description="Low complexity" evidence="1">
    <location>
        <begin position="149"/>
        <end position="162"/>
    </location>
</feature>
<dbReference type="InterPro" id="IPR036116">
    <property type="entry name" value="FN3_sf"/>
</dbReference>
<dbReference type="GO" id="GO:0010811">
    <property type="term" value="P:positive regulation of cell-substrate adhesion"/>
    <property type="evidence" value="ECO:0007669"/>
    <property type="project" value="TreeGrafter"/>
</dbReference>
<feature type="region of interest" description="Disordered" evidence="1">
    <location>
        <begin position="149"/>
        <end position="175"/>
    </location>
</feature>
<dbReference type="SUPFAM" id="SSF49265">
    <property type="entry name" value="Fibronectin type III"/>
    <property type="match status" value="1"/>
</dbReference>
<name>A0A315WLU1_GAMAF</name>
<feature type="compositionally biased region" description="Polar residues" evidence="1">
    <location>
        <begin position="306"/>
        <end position="323"/>
    </location>
</feature>
<dbReference type="PANTHER" id="PTHR23197:SF10">
    <property type="entry name" value="TARGET OF NESH-SH3"/>
    <property type="match status" value="1"/>
</dbReference>
<reference evidence="3 4" key="1">
    <citation type="journal article" date="2018" name="G3 (Bethesda)">
        <title>A High-Quality Reference Genome for the Invasive Mosquitofish Gambusia affinis Using a Chicago Library.</title>
        <authorList>
            <person name="Hoffberg S.L."/>
            <person name="Troendle N.J."/>
            <person name="Glenn T.C."/>
            <person name="Mahmud O."/>
            <person name="Louha S."/>
            <person name="Chalopin D."/>
            <person name="Bennetzen J.L."/>
            <person name="Mauricio R."/>
        </authorList>
    </citation>
    <scope>NUCLEOTIDE SEQUENCE [LARGE SCALE GENOMIC DNA]</scope>
    <source>
        <strain evidence="3">NE01/NJP1002.9</strain>
        <tissue evidence="3">Muscle</tissue>
    </source>
</reference>
<gene>
    <name evidence="3" type="ORF">CCH79_00002569</name>
</gene>
<dbReference type="GO" id="GO:0030198">
    <property type="term" value="P:extracellular matrix organization"/>
    <property type="evidence" value="ECO:0007669"/>
    <property type="project" value="TreeGrafter"/>
</dbReference>
<comment type="caution">
    <text evidence="3">The sequence shown here is derived from an EMBL/GenBank/DDBJ whole genome shotgun (WGS) entry which is preliminary data.</text>
</comment>
<feature type="compositionally biased region" description="Basic residues" evidence="1">
    <location>
        <begin position="512"/>
        <end position="522"/>
    </location>
</feature>
<dbReference type="PROSITE" id="PS50853">
    <property type="entry name" value="FN3"/>
    <property type="match status" value="1"/>
</dbReference>
<dbReference type="Pfam" id="PF21731">
    <property type="entry name" value="TARSH_C"/>
    <property type="match status" value="1"/>
</dbReference>
<feature type="domain" description="Fibronectin type-III" evidence="2">
    <location>
        <begin position="765"/>
        <end position="856"/>
    </location>
</feature>
<feature type="compositionally biased region" description="Basic and acidic residues" evidence="1">
    <location>
        <begin position="649"/>
        <end position="665"/>
    </location>
</feature>
<dbReference type="EMBL" id="NHOQ01000293">
    <property type="protein sequence ID" value="PWA31359.1"/>
    <property type="molecule type" value="Genomic_DNA"/>
</dbReference>
<dbReference type="CDD" id="cd00063">
    <property type="entry name" value="FN3"/>
    <property type="match status" value="1"/>
</dbReference>
<dbReference type="Gene3D" id="2.60.40.10">
    <property type="entry name" value="Immunoglobulins"/>
    <property type="match status" value="1"/>
</dbReference>
<evidence type="ECO:0000259" key="2">
    <source>
        <dbReference type="PROSITE" id="PS50853"/>
    </source>
</evidence>
<sequence>MVPLLLSTVRRQNMKVRISASGDTIVMKFLHPNTDTKLEGYILGYGSSMFSKQFIQLPENGQPYETEFDAEPKYLVAVQPIPANEVKKQCKGKVELQKPLHLVIGSVTPTSVLLSWGMLLKTPFEGNVMNDCLEDGSRTRVFTSRIKTPQTTPVPTTAAKQKILPTPGPKLPVINKQPIVTHKPGREELSRPVFTPFPEVPMAPKGHPEGLGEVAIASVPGYQGKLEYHEDYPKEIPHLELKTQTEPNSKHLQHPPQPTNKLLQITLKPLDESISQPHTTSPSDFQTKLEPQVTIQPVQQTDLISQSNKEQNFQSVPWTTPTIHSEPKLQPSLKSKPQDELLIQLQPKTQTKLQARLQTTTLPLPVTYQHLLTQSALLYVQYEEPAPTEVRPERPLHTDTNLFKNPQTPSLHSPTTPQTQLQLIQPTQKPETILHQSKSTPQLQPKNLGKKHQKPTKTPRIKNQRGVANLQSHPQTEFPKKDPFRPKDLPKEHQPGFQTQPQTRTKTDHSKGSSRKTIHRAPSHPEEGKPLSRPGLATEKAGSYNLGSGSTGSSTAEVPHSPISSSVPTGRRNATVTRNRAPSHSSNPGVRSLSPSKTATSSHTSNKPGANGAHHRGNALPKPVAWSREKPVQRPPVPGNKRPNLVGKTSDHDKPIDLKQGGKESTLKSFLPVTPKPKHQHQQQTTTVLPIVNSSRFDLNENSSIFSSLPASDVDIMGKKRFIAPHVIYKTDKKPDEPCSITSSMAYFPDEEGNDLNVTGPPRTPPSNLTVVTVEGCPSFVILDWEKSDNETREYEVVSTTTGPNGQEVSILTTNQTHTAVENLTPDSSYEFKVTPKNELGVGPSSDPVTFNTESADPRVSEQASGKDAIWTQFPFKSDAYSECNGKQYIKRTWYRKFVGIQLCNSLRYKIYLSDSLNGKFYNIGDQTGYGEDHCQFVDSFLDGRTGTQMLADQLPSRQGFFRALRQEPVSFGQIGGKSHVTYVGWYECGTPIPGKW</sequence>
<feature type="compositionally biased region" description="Polar residues" evidence="1">
    <location>
        <begin position="434"/>
        <end position="445"/>
    </location>
</feature>
<evidence type="ECO:0000256" key="1">
    <source>
        <dbReference type="SAM" id="MobiDB-lite"/>
    </source>
</evidence>
<feature type="compositionally biased region" description="Basic and acidic residues" evidence="1">
    <location>
        <begin position="478"/>
        <end position="494"/>
    </location>
</feature>